<name>A0A8H5GLP5_9AGAR</name>
<dbReference type="GO" id="GO:0005524">
    <property type="term" value="F:ATP binding"/>
    <property type="evidence" value="ECO:0007669"/>
    <property type="project" value="UniProtKB-KW"/>
</dbReference>
<dbReference type="InterPro" id="IPR036640">
    <property type="entry name" value="ABC1_TM_sf"/>
</dbReference>
<reference evidence="9 10" key="1">
    <citation type="journal article" date="2020" name="ISME J.">
        <title>Uncovering the hidden diversity of litter-decomposition mechanisms in mushroom-forming fungi.</title>
        <authorList>
            <person name="Floudas D."/>
            <person name="Bentzer J."/>
            <person name="Ahren D."/>
            <person name="Johansson T."/>
            <person name="Persson P."/>
            <person name="Tunlid A."/>
        </authorList>
    </citation>
    <scope>NUCLEOTIDE SEQUENCE [LARGE SCALE GENOMIC DNA]</scope>
    <source>
        <strain evidence="9 10">CBS 661.87</strain>
    </source>
</reference>
<keyword evidence="5 7" id="KW-1133">Transmembrane helix</keyword>
<comment type="caution">
    <text evidence="9">The sequence shown here is derived from an EMBL/GenBank/DDBJ whole genome shotgun (WGS) entry which is preliminary data.</text>
</comment>
<feature type="domain" description="ABC transmembrane type-1" evidence="8">
    <location>
        <begin position="1"/>
        <end position="115"/>
    </location>
</feature>
<dbReference type="PROSITE" id="PS50929">
    <property type="entry name" value="ABC_TM1F"/>
    <property type="match status" value="1"/>
</dbReference>
<dbReference type="InterPro" id="IPR011527">
    <property type="entry name" value="ABC1_TM_dom"/>
</dbReference>
<keyword evidence="3" id="KW-0547">Nucleotide-binding</keyword>
<dbReference type="InterPro" id="IPR050173">
    <property type="entry name" value="ABC_transporter_C-like"/>
</dbReference>
<gene>
    <name evidence="9" type="ORF">D9615_010683</name>
</gene>
<keyword evidence="2 7" id="KW-0812">Transmembrane</keyword>
<dbReference type="EMBL" id="JAACJP010000070">
    <property type="protein sequence ID" value="KAF5367232.1"/>
    <property type="molecule type" value="Genomic_DNA"/>
</dbReference>
<feature type="transmembrane region" description="Helical" evidence="7">
    <location>
        <begin position="46"/>
        <end position="67"/>
    </location>
</feature>
<evidence type="ECO:0000259" key="8">
    <source>
        <dbReference type="PROSITE" id="PS50929"/>
    </source>
</evidence>
<feature type="transmembrane region" description="Helical" evidence="7">
    <location>
        <begin position="73"/>
        <end position="97"/>
    </location>
</feature>
<evidence type="ECO:0000256" key="3">
    <source>
        <dbReference type="ARBA" id="ARBA00022741"/>
    </source>
</evidence>
<organism evidence="9 10">
    <name type="scientific">Tricholomella constricta</name>
    <dbReference type="NCBI Taxonomy" id="117010"/>
    <lineage>
        <taxon>Eukaryota</taxon>
        <taxon>Fungi</taxon>
        <taxon>Dikarya</taxon>
        <taxon>Basidiomycota</taxon>
        <taxon>Agaricomycotina</taxon>
        <taxon>Agaricomycetes</taxon>
        <taxon>Agaricomycetidae</taxon>
        <taxon>Agaricales</taxon>
        <taxon>Tricholomatineae</taxon>
        <taxon>Lyophyllaceae</taxon>
        <taxon>Tricholomella</taxon>
    </lineage>
</organism>
<evidence type="ECO:0000256" key="7">
    <source>
        <dbReference type="SAM" id="Phobius"/>
    </source>
</evidence>
<dbReference type="OrthoDB" id="3056343at2759"/>
<protein>
    <recommendedName>
        <fullName evidence="8">ABC transmembrane type-1 domain-containing protein</fullName>
    </recommendedName>
</protein>
<keyword evidence="10" id="KW-1185">Reference proteome</keyword>
<keyword evidence="1" id="KW-0813">Transport</keyword>
<dbReference type="Proteomes" id="UP000565441">
    <property type="component" value="Unassembled WGS sequence"/>
</dbReference>
<dbReference type="AlphaFoldDB" id="A0A8H5GLP5"/>
<evidence type="ECO:0000313" key="10">
    <source>
        <dbReference type="Proteomes" id="UP000565441"/>
    </source>
</evidence>
<dbReference type="PANTHER" id="PTHR24223">
    <property type="entry name" value="ATP-BINDING CASSETTE SUB-FAMILY C"/>
    <property type="match status" value="1"/>
</dbReference>
<evidence type="ECO:0000256" key="1">
    <source>
        <dbReference type="ARBA" id="ARBA00022448"/>
    </source>
</evidence>
<accession>A0A8H5GLP5</accession>
<dbReference type="SUPFAM" id="SSF90123">
    <property type="entry name" value="ABC transporter transmembrane region"/>
    <property type="match status" value="1"/>
</dbReference>
<sequence length="155" mass="16935">MFGARAATIGAIFRKSTRISGRARLEHTVGQITTMISTDATRIDQFAAFAHYIWVAPIQIVIGFGLLLGNLGYSALVGLGVLIIGIPFQAILVVIMFKQHGGEVEKAAASSYGHARHQSRVRSRRDRWRTHERTRGAGLTRAVVDDCVGCCARRS</sequence>
<dbReference type="Pfam" id="PF00664">
    <property type="entry name" value="ABC_membrane"/>
    <property type="match status" value="1"/>
</dbReference>
<keyword evidence="6 7" id="KW-0472">Membrane</keyword>
<evidence type="ECO:0000256" key="6">
    <source>
        <dbReference type="ARBA" id="ARBA00023136"/>
    </source>
</evidence>
<dbReference type="GO" id="GO:0140359">
    <property type="term" value="F:ABC-type transporter activity"/>
    <property type="evidence" value="ECO:0007669"/>
    <property type="project" value="InterPro"/>
</dbReference>
<evidence type="ECO:0000256" key="2">
    <source>
        <dbReference type="ARBA" id="ARBA00022692"/>
    </source>
</evidence>
<evidence type="ECO:0000256" key="4">
    <source>
        <dbReference type="ARBA" id="ARBA00022840"/>
    </source>
</evidence>
<evidence type="ECO:0000256" key="5">
    <source>
        <dbReference type="ARBA" id="ARBA00022989"/>
    </source>
</evidence>
<dbReference type="Gene3D" id="1.20.1560.10">
    <property type="entry name" value="ABC transporter type 1, transmembrane domain"/>
    <property type="match status" value="1"/>
</dbReference>
<evidence type="ECO:0000313" key="9">
    <source>
        <dbReference type="EMBL" id="KAF5367232.1"/>
    </source>
</evidence>
<keyword evidence="4" id="KW-0067">ATP-binding</keyword>
<dbReference type="GO" id="GO:0016020">
    <property type="term" value="C:membrane"/>
    <property type="evidence" value="ECO:0007669"/>
    <property type="project" value="InterPro"/>
</dbReference>
<proteinExistence type="predicted"/>